<reference evidence="2" key="2">
    <citation type="submission" date="2023-07" db="EMBL/GenBank/DDBJ databases">
        <authorList>
            <consortium name="Lawrence Berkeley National Laboratory"/>
            <person name="Haridas S."/>
            <person name="Hensen N."/>
            <person name="Bonometti L."/>
            <person name="Westerberg I."/>
            <person name="Brannstrom I.O."/>
            <person name="Guillou S."/>
            <person name="Cros-Aarteil S."/>
            <person name="Calhoun S."/>
            <person name="Kuo A."/>
            <person name="Mondo S."/>
            <person name="Pangilinan J."/>
            <person name="Riley R."/>
            <person name="LaButti K."/>
            <person name="Andreopoulos B."/>
            <person name="Lipzen A."/>
            <person name="Chen C."/>
            <person name="Yanf M."/>
            <person name="Daum C."/>
            <person name="Ng V."/>
            <person name="Clum A."/>
            <person name="Steindorff A."/>
            <person name="Ohm R."/>
            <person name="Martin F."/>
            <person name="Silar P."/>
            <person name="Natvig D."/>
            <person name="Lalanne C."/>
            <person name="Gautier V."/>
            <person name="Ament-velasquez S.L."/>
            <person name="Kruys A."/>
            <person name="Hutchinson M.I."/>
            <person name="Powell A.J."/>
            <person name="Barry K."/>
            <person name="Miller A.N."/>
            <person name="Grigoriev I.V."/>
            <person name="Debuchy R."/>
            <person name="Gladieux P."/>
            <person name="Thoren M.H."/>
            <person name="Johannesson H."/>
        </authorList>
    </citation>
    <scope>NUCLEOTIDE SEQUENCE</scope>
    <source>
        <strain evidence="2">FGSC 1904</strain>
    </source>
</reference>
<keyword evidence="3" id="KW-1185">Reference proteome</keyword>
<dbReference type="Proteomes" id="UP001281003">
    <property type="component" value="Unassembled WGS sequence"/>
</dbReference>
<organism evidence="2 3">
    <name type="scientific">Sordaria brevicollis</name>
    <dbReference type="NCBI Taxonomy" id="83679"/>
    <lineage>
        <taxon>Eukaryota</taxon>
        <taxon>Fungi</taxon>
        <taxon>Dikarya</taxon>
        <taxon>Ascomycota</taxon>
        <taxon>Pezizomycotina</taxon>
        <taxon>Sordariomycetes</taxon>
        <taxon>Sordariomycetidae</taxon>
        <taxon>Sordariales</taxon>
        <taxon>Sordariaceae</taxon>
        <taxon>Sordaria</taxon>
    </lineage>
</organism>
<evidence type="ECO:0000313" key="2">
    <source>
        <dbReference type="EMBL" id="KAK3395468.1"/>
    </source>
</evidence>
<dbReference type="EMBL" id="JAUTDP010000010">
    <property type="protein sequence ID" value="KAK3395468.1"/>
    <property type="molecule type" value="Genomic_DNA"/>
</dbReference>
<accession>A0AAE0U923</accession>
<proteinExistence type="predicted"/>
<dbReference type="AlphaFoldDB" id="A0AAE0U923"/>
<feature type="compositionally biased region" description="Low complexity" evidence="1">
    <location>
        <begin position="171"/>
        <end position="221"/>
    </location>
</feature>
<sequence>MPPPTLAPMPAITPVAKLVVSSFATIPLTTTFSPPGECFGVSSDGVYLIDQQTSCLPSGWSPAETAFFSPGWVCPNGYSAACHDNGGVSTITTITCCPERGNVTLQCVAEPTKLPSSLSNYMCQWEAPVTGFPTTITKSPNGKTITTSQTLQSPDVIHAYGVRMVYQASDKSTTGTASKTGTPSGSSGTSAATSAKTAISASASASPSSSSSASSAGSGPSNPTISTTAVV</sequence>
<feature type="compositionally biased region" description="Polar residues" evidence="1">
    <location>
        <begin position="222"/>
        <end position="231"/>
    </location>
</feature>
<reference evidence="2" key="1">
    <citation type="journal article" date="2023" name="Mol. Phylogenet. Evol.">
        <title>Genome-scale phylogeny and comparative genomics of the fungal order Sordariales.</title>
        <authorList>
            <person name="Hensen N."/>
            <person name="Bonometti L."/>
            <person name="Westerberg I."/>
            <person name="Brannstrom I.O."/>
            <person name="Guillou S."/>
            <person name="Cros-Aarteil S."/>
            <person name="Calhoun S."/>
            <person name="Haridas S."/>
            <person name="Kuo A."/>
            <person name="Mondo S."/>
            <person name="Pangilinan J."/>
            <person name="Riley R."/>
            <person name="LaButti K."/>
            <person name="Andreopoulos B."/>
            <person name="Lipzen A."/>
            <person name="Chen C."/>
            <person name="Yan M."/>
            <person name="Daum C."/>
            <person name="Ng V."/>
            <person name="Clum A."/>
            <person name="Steindorff A."/>
            <person name="Ohm R.A."/>
            <person name="Martin F."/>
            <person name="Silar P."/>
            <person name="Natvig D.O."/>
            <person name="Lalanne C."/>
            <person name="Gautier V."/>
            <person name="Ament-Velasquez S.L."/>
            <person name="Kruys A."/>
            <person name="Hutchinson M.I."/>
            <person name="Powell A.J."/>
            <person name="Barry K."/>
            <person name="Miller A.N."/>
            <person name="Grigoriev I.V."/>
            <person name="Debuchy R."/>
            <person name="Gladieux P."/>
            <person name="Hiltunen Thoren M."/>
            <person name="Johannesson H."/>
        </authorList>
    </citation>
    <scope>NUCLEOTIDE SEQUENCE</scope>
    <source>
        <strain evidence="2">FGSC 1904</strain>
    </source>
</reference>
<feature type="non-terminal residue" evidence="2">
    <location>
        <position position="231"/>
    </location>
</feature>
<name>A0AAE0U923_SORBR</name>
<evidence type="ECO:0000256" key="1">
    <source>
        <dbReference type="SAM" id="MobiDB-lite"/>
    </source>
</evidence>
<protein>
    <submittedName>
        <fullName evidence="2">Uncharacterized protein</fullName>
    </submittedName>
</protein>
<gene>
    <name evidence="2" type="ORF">B0T20DRAFT_338252</name>
</gene>
<feature type="region of interest" description="Disordered" evidence="1">
    <location>
        <begin position="171"/>
        <end position="231"/>
    </location>
</feature>
<evidence type="ECO:0000313" key="3">
    <source>
        <dbReference type="Proteomes" id="UP001281003"/>
    </source>
</evidence>
<comment type="caution">
    <text evidence="2">The sequence shown here is derived from an EMBL/GenBank/DDBJ whole genome shotgun (WGS) entry which is preliminary data.</text>
</comment>